<dbReference type="PROSITE" id="PS00028">
    <property type="entry name" value="ZINC_FINGER_C2H2_1"/>
    <property type="match status" value="1"/>
</dbReference>
<gene>
    <name evidence="4" type="ORF">BASA50_010824</name>
</gene>
<accession>A0ABQ8F0J9</accession>
<comment type="caution">
    <text evidence="4">The sequence shown here is derived from an EMBL/GenBank/DDBJ whole genome shotgun (WGS) entry which is preliminary data.</text>
</comment>
<reference evidence="4 5" key="1">
    <citation type="submission" date="2021-02" db="EMBL/GenBank/DDBJ databases">
        <title>Variation within the Batrachochytrium salamandrivorans European outbreak.</title>
        <authorList>
            <person name="Kelly M."/>
            <person name="Pasmans F."/>
            <person name="Shea T.P."/>
            <person name="Munoz J.F."/>
            <person name="Carranza S."/>
            <person name="Cuomo C.A."/>
            <person name="Martel A."/>
        </authorList>
    </citation>
    <scope>NUCLEOTIDE SEQUENCE [LARGE SCALE GENOMIC DNA]</scope>
    <source>
        <strain evidence="4 5">AMFP18/2</strain>
    </source>
</reference>
<feature type="region of interest" description="Disordered" evidence="2">
    <location>
        <begin position="47"/>
        <end position="74"/>
    </location>
</feature>
<keyword evidence="5" id="KW-1185">Reference proteome</keyword>
<organism evidence="4 5">
    <name type="scientific">Batrachochytrium salamandrivorans</name>
    <dbReference type="NCBI Taxonomy" id="1357716"/>
    <lineage>
        <taxon>Eukaryota</taxon>
        <taxon>Fungi</taxon>
        <taxon>Fungi incertae sedis</taxon>
        <taxon>Chytridiomycota</taxon>
        <taxon>Chytridiomycota incertae sedis</taxon>
        <taxon>Chytridiomycetes</taxon>
        <taxon>Rhizophydiales</taxon>
        <taxon>Rhizophydiales incertae sedis</taxon>
        <taxon>Batrachochytrium</taxon>
    </lineage>
</organism>
<dbReference type="Pfam" id="PF07910">
    <property type="entry name" value="Peptidase_C78"/>
    <property type="match status" value="1"/>
</dbReference>
<evidence type="ECO:0000256" key="1">
    <source>
        <dbReference type="ARBA" id="ARBA00022801"/>
    </source>
</evidence>
<name>A0ABQ8F0J9_9FUNG</name>
<feature type="domain" description="C2H2-type" evidence="3">
    <location>
        <begin position="3"/>
        <end position="23"/>
    </location>
</feature>
<dbReference type="EMBL" id="JAFCIX010000527">
    <property type="protein sequence ID" value="KAH6588273.1"/>
    <property type="molecule type" value="Genomic_DNA"/>
</dbReference>
<evidence type="ECO:0000313" key="5">
    <source>
        <dbReference type="Proteomes" id="UP001648503"/>
    </source>
</evidence>
<proteinExistence type="predicted"/>
<evidence type="ECO:0000259" key="3">
    <source>
        <dbReference type="PROSITE" id="PS00028"/>
    </source>
</evidence>
<sequence length="421" mass="47210">MICPLCEFPFETSTDLAMHVDTHLQEPHREPPGDEQAITKELLISNDGKKNSSTTKTGSHLSQQSDGVNPTVIKSHKGSPSILANVMPDFLPNSIEPSRLANLGSHPKRQRLLSINQNSLGISPICAAGLANASSSCQEFIPVLARCFAERIAQNDTRRVYLCHPAIRFSGNLKRDNWSCGYRNLQMMLSIVCTMPEFRQMHESFRLGTPDIKKIQEILHSAWQQGFDVEGAAQLGNHIKGTRKWIGTTECATVLYYMNINAKIYDVHKPSGPNNSHPALVDFLLRYFEKDASDISIVQQRYILPIYLQHQGHSRTVVGIEVSNDGNINLIVFDPGRMLPRNLEYLIQPRGTSVGTSTSEPTNTTNARDLDRFIAHFRLPIAHLSRHTQYSLLCVFQDNAVLSAQQREQSKQLVSMRIVNN</sequence>
<dbReference type="InterPro" id="IPR013087">
    <property type="entry name" value="Znf_C2H2_type"/>
</dbReference>
<keyword evidence="1" id="KW-0378">Hydrolase</keyword>
<evidence type="ECO:0000313" key="4">
    <source>
        <dbReference type="EMBL" id="KAH6588273.1"/>
    </source>
</evidence>
<evidence type="ECO:0000256" key="2">
    <source>
        <dbReference type="SAM" id="MobiDB-lite"/>
    </source>
</evidence>
<dbReference type="InterPro" id="IPR012462">
    <property type="entry name" value="UFSP1/2_DUB_cat"/>
</dbReference>
<protein>
    <recommendedName>
        <fullName evidence="3">C2H2-type domain-containing protein</fullName>
    </recommendedName>
</protein>
<dbReference type="Proteomes" id="UP001648503">
    <property type="component" value="Unassembled WGS sequence"/>
</dbReference>
<dbReference type="Gene3D" id="3.90.70.130">
    <property type="match status" value="1"/>
</dbReference>
<feature type="compositionally biased region" description="Polar residues" evidence="2">
    <location>
        <begin position="51"/>
        <end position="68"/>
    </location>
</feature>
<dbReference type="PANTHER" id="PTHR48153">
    <property type="entry name" value="UFM1-SPECIFIC PROTEASE 2"/>
    <property type="match status" value="1"/>
</dbReference>
<dbReference type="PANTHER" id="PTHR48153:SF4">
    <property type="entry name" value="UBIQUITIN CARBOXYL-TERMINAL HYDROLASE MUG105"/>
    <property type="match status" value="1"/>
</dbReference>